<dbReference type="Proteomes" id="UP000839661">
    <property type="component" value="Unassembled WGS sequence"/>
</dbReference>
<protein>
    <submittedName>
        <fullName evidence="1">Uncharacterized protein</fullName>
    </submittedName>
</protein>
<proteinExistence type="predicted"/>
<evidence type="ECO:0000313" key="1">
    <source>
        <dbReference type="EMBL" id="ECT1905769.1"/>
    </source>
</evidence>
<accession>A0A5Z9VMC2</accession>
<dbReference type="AlphaFoldDB" id="A0A5Z9VMC2"/>
<comment type="caution">
    <text evidence="1">The sequence shown here is derived from an EMBL/GenBank/DDBJ whole genome shotgun (WGS) entry which is preliminary data.</text>
</comment>
<sequence length="63" mass="7285">MRFFIARKYYEMNNVNEKQECPTCGNEAPEYLKECPHCGGQKCNYCDMGDDTACMNCEGEQNE</sequence>
<reference evidence="1" key="1">
    <citation type="submission" date="2018-08" db="EMBL/GenBank/DDBJ databases">
        <authorList>
            <consortium name="NARMS: The National Antimicrobial Resistance Monitoring System"/>
        </authorList>
    </citation>
    <scope>NUCLEOTIDE SEQUENCE [LARGE SCALE GENOMIC DNA]</scope>
    <source>
        <strain evidence="1">FSIS11808911</strain>
    </source>
</reference>
<gene>
    <name evidence="1" type="ORF">DX339_24410</name>
</gene>
<organism evidence="1">
    <name type="scientific">Salmonella enterica subsp. enterica serovar Adelaide</name>
    <dbReference type="NCBI Taxonomy" id="29473"/>
    <lineage>
        <taxon>Bacteria</taxon>
        <taxon>Pseudomonadati</taxon>
        <taxon>Pseudomonadota</taxon>
        <taxon>Gammaproteobacteria</taxon>
        <taxon>Enterobacterales</taxon>
        <taxon>Enterobacteriaceae</taxon>
        <taxon>Salmonella</taxon>
    </lineage>
</organism>
<dbReference type="EMBL" id="AAKLZH010000078">
    <property type="protein sequence ID" value="ECT1905769.1"/>
    <property type="molecule type" value="Genomic_DNA"/>
</dbReference>
<name>A0A5Z9VMC2_SALET</name>